<keyword evidence="1" id="KW-0472">Membrane</keyword>
<name>A0A5B8UZ26_9SPHI</name>
<proteinExistence type="predicted"/>
<evidence type="ECO:0000256" key="1">
    <source>
        <dbReference type="SAM" id="Phobius"/>
    </source>
</evidence>
<reference evidence="2 3" key="1">
    <citation type="journal article" date="2017" name="Curr. Microbiol.">
        <title>Mucilaginibacter ginsenosidivorans sp. nov., Isolated from Soil of Ginseng Field.</title>
        <authorList>
            <person name="Kim M.M."/>
            <person name="Siddiqi M.Z."/>
            <person name="Im W.T."/>
        </authorList>
    </citation>
    <scope>NUCLEOTIDE SEQUENCE [LARGE SCALE GENOMIC DNA]</scope>
    <source>
        <strain evidence="2 3">Gsoil 3017</strain>
    </source>
</reference>
<keyword evidence="1" id="KW-0812">Transmembrane</keyword>
<dbReference type="OrthoDB" id="795346at2"/>
<accession>A0A5B8UZ26</accession>
<evidence type="ECO:0000313" key="2">
    <source>
        <dbReference type="EMBL" id="QEC64457.1"/>
    </source>
</evidence>
<gene>
    <name evidence="2" type="ORF">FRZ54_18370</name>
</gene>
<dbReference type="EMBL" id="CP042436">
    <property type="protein sequence ID" value="QEC64457.1"/>
    <property type="molecule type" value="Genomic_DNA"/>
</dbReference>
<dbReference type="AlphaFoldDB" id="A0A5B8UZ26"/>
<dbReference type="Proteomes" id="UP000321479">
    <property type="component" value="Chromosome"/>
</dbReference>
<dbReference type="RefSeq" id="WP_147033286.1">
    <property type="nucleotide sequence ID" value="NZ_CP042436.1"/>
</dbReference>
<feature type="transmembrane region" description="Helical" evidence="1">
    <location>
        <begin position="7"/>
        <end position="27"/>
    </location>
</feature>
<organism evidence="2 3">
    <name type="scientific">Mucilaginibacter ginsenosidivorans</name>
    <dbReference type="NCBI Taxonomy" id="398053"/>
    <lineage>
        <taxon>Bacteria</taxon>
        <taxon>Pseudomonadati</taxon>
        <taxon>Bacteroidota</taxon>
        <taxon>Sphingobacteriia</taxon>
        <taxon>Sphingobacteriales</taxon>
        <taxon>Sphingobacteriaceae</taxon>
        <taxon>Mucilaginibacter</taxon>
    </lineage>
</organism>
<keyword evidence="3" id="KW-1185">Reference proteome</keyword>
<protein>
    <submittedName>
        <fullName evidence="2">Uncharacterized protein</fullName>
    </submittedName>
</protein>
<dbReference type="KEGG" id="mgin:FRZ54_18370"/>
<keyword evidence="1" id="KW-1133">Transmembrane helix</keyword>
<sequence length="170" mass="19789">MNKTTKKIFLIGSVVVPFMIYCVYYYAHVFKNAPYRFAEFKSFTFEYGPGDTLINKYNSATGDYQFVDTHDSLIKMNVHLPKELLLVLHRKAAEQGLWDWPSDERGDTTLRRNGHPAPRYVIQFNYQRKSKKVVFDESFEGDPKLKAANRELIKTIQSVLSEEASHQKNN</sequence>
<evidence type="ECO:0000313" key="3">
    <source>
        <dbReference type="Proteomes" id="UP000321479"/>
    </source>
</evidence>